<dbReference type="InterPro" id="IPR029063">
    <property type="entry name" value="SAM-dependent_MTases_sf"/>
</dbReference>
<organism evidence="2 3">
    <name type="scientific">Effrenium voratum</name>
    <dbReference type="NCBI Taxonomy" id="2562239"/>
    <lineage>
        <taxon>Eukaryota</taxon>
        <taxon>Sar</taxon>
        <taxon>Alveolata</taxon>
        <taxon>Dinophyceae</taxon>
        <taxon>Suessiales</taxon>
        <taxon>Symbiodiniaceae</taxon>
        <taxon>Effrenium</taxon>
    </lineage>
</organism>
<protein>
    <recommendedName>
        <fullName evidence="1">Methyltransferase FkbM domain-containing protein</fullName>
    </recommendedName>
</protein>
<accession>A0AA36JEF0</accession>
<dbReference type="NCBIfam" id="TIGR01444">
    <property type="entry name" value="fkbM_fam"/>
    <property type="match status" value="1"/>
</dbReference>
<name>A0AA36JEF0_9DINO</name>
<dbReference type="EMBL" id="CAUJNA010003497">
    <property type="protein sequence ID" value="CAJ1403468.1"/>
    <property type="molecule type" value="Genomic_DNA"/>
</dbReference>
<dbReference type="Gene3D" id="3.40.50.150">
    <property type="entry name" value="Vaccinia Virus protein VP39"/>
    <property type="match status" value="1"/>
</dbReference>
<sequence length="819" mass="90332">MAGCWVNKTWESCCAVAAPEWGLGGCDAGPGYFEECCRAREAPRQIFSCSKSAEWSALRIGVIYARPFTELPDLEALRWRASECFLGSVTAALCFLALEGAQAEVRGLSGRLSSAFRVAEELVVLLLRSPISMDEVLLSGWHLGAILLFLRSLKSIEEVAGPWDPDPVAGSEEYWLLRQLEALPGAATLRVHQDLALKALAHPQSMSPELAFVVVTWSGAYLALLELWRNAGAEGEEASALLRLGDAKLREELLAGDKPRPLRQLLLAPPFVLHLLQALHLRPVVHADVSATVRRFHHTLQPPHTWRGTLPLLELHPMPMDDGVSNANRATGQVFCGDLLYFTMIAALAKRRISQELLEGTSQPKPLLRMWEVGANLGDCSLWAIHMISSWGSDSAQPQPLFDLEAALFEPISDAITAAKAAVAALRRRSLVRKVAVKQLALGEQVGHLEINIKRRSSAEASFHGCQGFQGDCEVHQVEMETLDHLLIGGLEVVDLLKIHVQGSELQVLHGAQHSLATGRFCVVFLQTDAARIGQREEVTSDYIVESLMEIFSNYSAVAADSRGEAVVPLSKLKARFQQKDQNYYVAAWHMGQRCAHRASSLAAEELWGQVFEQNVEQKRADVLGRLGSMRGSGFYLGLFLIRDSSRCLPALPWLKRSALCCGHSKLDKEWSFFWNDTPAEGAKRTGLDAAAVAEILRRDLAEGKYILTGNLTSEIFSDECRFVDPNNAVDGLAKYKQALGFLFDPSESFLELRQIEGDGGAIRAEYVAGGVLKLPWRPRIAPWSGKIVYTLNSEGLIASQVDEWNITRFDAIRQTFTP</sequence>
<comment type="caution">
    <text evidence="2">The sequence shown here is derived from an EMBL/GenBank/DDBJ whole genome shotgun (WGS) entry which is preliminary data.</text>
</comment>
<dbReference type="AlphaFoldDB" id="A0AA36JEF0"/>
<evidence type="ECO:0000259" key="1">
    <source>
        <dbReference type="Pfam" id="PF05050"/>
    </source>
</evidence>
<dbReference type="PANTHER" id="PTHR34123">
    <property type="entry name" value="OS04G0578200 PROTEIN"/>
    <property type="match status" value="1"/>
</dbReference>
<dbReference type="Proteomes" id="UP001178507">
    <property type="component" value="Unassembled WGS sequence"/>
</dbReference>
<dbReference type="Pfam" id="PF10184">
    <property type="entry name" value="DUF2358"/>
    <property type="match status" value="1"/>
</dbReference>
<evidence type="ECO:0000313" key="3">
    <source>
        <dbReference type="Proteomes" id="UP001178507"/>
    </source>
</evidence>
<dbReference type="SUPFAM" id="SSF53335">
    <property type="entry name" value="S-adenosyl-L-methionine-dependent methyltransferases"/>
    <property type="match status" value="1"/>
</dbReference>
<feature type="domain" description="Methyltransferase FkbM" evidence="1">
    <location>
        <begin position="409"/>
        <end position="529"/>
    </location>
</feature>
<dbReference type="InterPro" id="IPR018790">
    <property type="entry name" value="DUF2358"/>
</dbReference>
<dbReference type="PANTHER" id="PTHR34123:SF3">
    <property type="entry name" value="SNOAL-LIKE DOMAIN-CONTAINING PROTEIN"/>
    <property type="match status" value="1"/>
</dbReference>
<keyword evidence="3" id="KW-1185">Reference proteome</keyword>
<gene>
    <name evidence="2" type="ORF">EVOR1521_LOCUS26138</name>
</gene>
<dbReference type="Pfam" id="PF05050">
    <property type="entry name" value="Methyltransf_21"/>
    <property type="match status" value="1"/>
</dbReference>
<reference evidence="2" key="1">
    <citation type="submission" date="2023-08" db="EMBL/GenBank/DDBJ databases">
        <authorList>
            <person name="Chen Y."/>
            <person name="Shah S."/>
            <person name="Dougan E. K."/>
            <person name="Thang M."/>
            <person name="Chan C."/>
        </authorList>
    </citation>
    <scope>NUCLEOTIDE SEQUENCE</scope>
</reference>
<dbReference type="SUPFAM" id="SSF54427">
    <property type="entry name" value="NTF2-like"/>
    <property type="match status" value="1"/>
</dbReference>
<proteinExistence type="predicted"/>
<dbReference type="InterPro" id="IPR006342">
    <property type="entry name" value="FkbM_mtfrase"/>
</dbReference>
<dbReference type="InterPro" id="IPR032710">
    <property type="entry name" value="NTF2-like_dom_sf"/>
</dbReference>
<evidence type="ECO:0000313" key="2">
    <source>
        <dbReference type="EMBL" id="CAJ1403468.1"/>
    </source>
</evidence>